<feature type="signal peptide" evidence="1">
    <location>
        <begin position="1"/>
        <end position="16"/>
    </location>
</feature>
<accession>A0AAN6QGE9</accession>
<evidence type="ECO:0000313" key="2">
    <source>
        <dbReference type="EMBL" id="KAK4108304.1"/>
    </source>
</evidence>
<keyword evidence="3" id="KW-1185">Reference proteome</keyword>
<dbReference type="AlphaFoldDB" id="A0AAN6QGE9"/>
<dbReference type="EMBL" id="MU853364">
    <property type="protein sequence ID" value="KAK4108304.1"/>
    <property type="molecule type" value="Genomic_DNA"/>
</dbReference>
<proteinExistence type="predicted"/>
<dbReference type="Proteomes" id="UP001302812">
    <property type="component" value="Unassembled WGS sequence"/>
</dbReference>
<dbReference type="GeneID" id="89940272"/>
<feature type="chain" id="PRO_5042988234" description="Secreted protein" evidence="1">
    <location>
        <begin position="17"/>
        <end position="133"/>
    </location>
</feature>
<evidence type="ECO:0000256" key="1">
    <source>
        <dbReference type="SAM" id="SignalP"/>
    </source>
</evidence>
<reference evidence="2" key="2">
    <citation type="submission" date="2023-05" db="EMBL/GenBank/DDBJ databases">
        <authorList>
            <consortium name="Lawrence Berkeley National Laboratory"/>
            <person name="Steindorff A."/>
            <person name="Hensen N."/>
            <person name="Bonometti L."/>
            <person name="Westerberg I."/>
            <person name="Brannstrom I.O."/>
            <person name="Guillou S."/>
            <person name="Cros-Aarteil S."/>
            <person name="Calhoun S."/>
            <person name="Haridas S."/>
            <person name="Kuo A."/>
            <person name="Mondo S."/>
            <person name="Pangilinan J."/>
            <person name="Riley R."/>
            <person name="Labutti K."/>
            <person name="Andreopoulos B."/>
            <person name="Lipzen A."/>
            <person name="Chen C."/>
            <person name="Yanf M."/>
            <person name="Daum C."/>
            <person name="Ng V."/>
            <person name="Clum A."/>
            <person name="Ohm R."/>
            <person name="Martin F."/>
            <person name="Silar P."/>
            <person name="Natvig D."/>
            <person name="Lalanne C."/>
            <person name="Gautier V."/>
            <person name="Ament-Velasquez S.L."/>
            <person name="Kruys A."/>
            <person name="Hutchinson M.I."/>
            <person name="Powell A.J."/>
            <person name="Barry K."/>
            <person name="Miller A.N."/>
            <person name="Grigoriev I.V."/>
            <person name="Debuchy R."/>
            <person name="Gladieux P."/>
            <person name="Thoren M.H."/>
            <person name="Johannesson H."/>
        </authorList>
    </citation>
    <scope>NUCLEOTIDE SEQUENCE</scope>
    <source>
        <strain evidence="2">CBS 508.74</strain>
    </source>
</reference>
<protein>
    <recommendedName>
        <fullName evidence="4">Secreted protein</fullName>
    </recommendedName>
</protein>
<gene>
    <name evidence="2" type="ORF">N656DRAFT_784331</name>
</gene>
<comment type="caution">
    <text evidence="2">The sequence shown here is derived from an EMBL/GenBank/DDBJ whole genome shotgun (WGS) entry which is preliminary data.</text>
</comment>
<dbReference type="RefSeq" id="XP_064665874.1">
    <property type="nucleotide sequence ID" value="XM_064816147.1"/>
</dbReference>
<reference evidence="2" key="1">
    <citation type="journal article" date="2023" name="Mol. Phylogenet. Evol.">
        <title>Genome-scale phylogeny and comparative genomics of the fungal order Sordariales.</title>
        <authorList>
            <person name="Hensen N."/>
            <person name="Bonometti L."/>
            <person name="Westerberg I."/>
            <person name="Brannstrom I.O."/>
            <person name="Guillou S."/>
            <person name="Cros-Aarteil S."/>
            <person name="Calhoun S."/>
            <person name="Haridas S."/>
            <person name="Kuo A."/>
            <person name="Mondo S."/>
            <person name="Pangilinan J."/>
            <person name="Riley R."/>
            <person name="LaButti K."/>
            <person name="Andreopoulos B."/>
            <person name="Lipzen A."/>
            <person name="Chen C."/>
            <person name="Yan M."/>
            <person name="Daum C."/>
            <person name="Ng V."/>
            <person name="Clum A."/>
            <person name="Steindorff A."/>
            <person name="Ohm R.A."/>
            <person name="Martin F."/>
            <person name="Silar P."/>
            <person name="Natvig D.O."/>
            <person name="Lalanne C."/>
            <person name="Gautier V."/>
            <person name="Ament-Velasquez S.L."/>
            <person name="Kruys A."/>
            <person name="Hutchinson M.I."/>
            <person name="Powell A.J."/>
            <person name="Barry K."/>
            <person name="Miller A.N."/>
            <person name="Grigoriev I.V."/>
            <person name="Debuchy R."/>
            <person name="Gladieux P."/>
            <person name="Hiltunen Thoren M."/>
            <person name="Johannesson H."/>
        </authorList>
    </citation>
    <scope>NUCLEOTIDE SEQUENCE</scope>
    <source>
        <strain evidence="2">CBS 508.74</strain>
    </source>
</reference>
<evidence type="ECO:0000313" key="3">
    <source>
        <dbReference type="Proteomes" id="UP001302812"/>
    </source>
</evidence>
<organism evidence="2 3">
    <name type="scientific">Canariomyces notabilis</name>
    <dbReference type="NCBI Taxonomy" id="2074819"/>
    <lineage>
        <taxon>Eukaryota</taxon>
        <taxon>Fungi</taxon>
        <taxon>Dikarya</taxon>
        <taxon>Ascomycota</taxon>
        <taxon>Pezizomycotina</taxon>
        <taxon>Sordariomycetes</taxon>
        <taxon>Sordariomycetidae</taxon>
        <taxon>Sordariales</taxon>
        <taxon>Chaetomiaceae</taxon>
        <taxon>Canariomyces</taxon>
    </lineage>
</organism>
<name>A0AAN6QGE9_9PEZI</name>
<sequence>MKPLTATLMYCRFSGAAMVLGAPASAPRDTSPVVDSRLVLRQGEGDPNRWPGAKNFNICVPFLNITSCPLIQGPGAFPIADGQCFAHNTRICACWCSEEDSSRLKPPAATVWSVSKAPNSEAAVKDESGSCKT</sequence>
<evidence type="ECO:0008006" key="4">
    <source>
        <dbReference type="Google" id="ProtNLM"/>
    </source>
</evidence>
<keyword evidence="1" id="KW-0732">Signal</keyword>